<dbReference type="STRING" id="1307839.L21SP5_03150"/>
<dbReference type="AlphaFoldDB" id="A0A0S2I3M6"/>
<reference evidence="2 3" key="1">
    <citation type="submission" date="2015-11" db="EMBL/GenBank/DDBJ databases">
        <title>Description and complete genome sequence of a novel strain predominating in hypersaline microbial mats and representing a new family of the Bacteriodetes phylum.</title>
        <authorList>
            <person name="Spring S."/>
            <person name="Bunk B."/>
            <person name="Sproer C."/>
            <person name="Klenk H.-P."/>
        </authorList>
    </citation>
    <scope>NUCLEOTIDE SEQUENCE [LARGE SCALE GENOMIC DNA]</scope>
    <source>
        <strain evidence="2 3">L21-Spi-D4</strain>
    </source>
</reference>
<feature type="transmembrane region" description="Helical" evidence="1">
    <location>
        <begin position="48"/>
        <end position="69"/>
    </location>
</feature>
<protein>
    <submittedName>
        <fullName evidence="2">Uncharacterized protein</fullName>
    </submittedName>
</protein>
<sequence>MEKVIAQKLKSLRFVYMALIIGVISFILIAVIINYFNGSFLVPDQIMYNTFLIVSNVFFVVGLLVAVYITKKKLSVITTDDLESKLDQYREAILTRGAILEGTTFLFVACYLMMGFHIFLIETIIGILALAFFFPTNRRIAEELKIDVRQLS</sequence>
<keyword evidence="3" id="KW-1185">Reference proteome</keyword>
<evidence type="ECO:0000313" key="3">
    <source>
        <dbReference type="Proteomes" id="UP000064893"/>
    </source>
</evidence>
<dbReference type="EMBL" id="CP013118">
    <property type="protein sequence ID" value="ALO16765.1"/>
    <property type="molecule type" value="Genomic_DNA"/>
</dbReference>
<gene>
    <name evidence="2" type="ORF">L21SP5_03150</name>
</gene>
<keyword evidence="1" id="KW-0472">Membrane</keyword>
<organism evidence="2 3">
    <name type="scientific">Salinivirga cyanobacteriivorans</name>
    <dbReference type="NCBI Taxonomy" id="1307839"/>
    <lineage>
        <taxon>Bacteria</taxon>
        <taxon>Pseudomonadati</taxon>
        <taxon>Bacteroidota</taxon>
        <taxon>Bacteroidia</taxon>
        <taxon>Bacteroidales</taxon>
        <taxon>Salinivirgaceae</taxon>
        <taxon>Salinivirga</taxon>
    </lineage>
</organism>
<feature type="transmembrane region" description="Helical" evidence="1">
    <location>
        <begin position="105"/>
        <end position="134"/>
    </location>
</feature>
<dbReference type="Proteomes" id="UP000064893">
    <property type="component" value="Chromosome"/>
</dbReference>
<keyword evidence="1" id="KW-0812">Transmembrane</keyword>
<dbReference type="RefSeq" id="WP_057954116.1">
    <property type="nucleotide sequence ID" value="NZ_CP013118.1"/>
</dbReference>
<dbReference type="OrthoDB" id="1121914at2"/>
<evidence type="ECO:0000313" key="2">
    <source>
        <dbReference type="EMBL" id="ALO16765.1"/>
    </source>
</evidence>
<keyword evidence="1" id="KW-1133">Transmembrane helix</keyword>
<proteinExistence type="predicted"/>
<name>A0A0S2I3M6_9BACT</name>
<dbReference type="KEGG" id="blq:L21SP5_03150"/>
<accession>A0A0S2I3M6</accession>
<evidence type="ECO:0000256" key="1">
    <source>
        <dbReference type="SAM" id="Phobius"/>
    </source>
</evidence>
<feature type="transmembrane region" description="Helical" evidence="1">
    <location>
        <begin position="12"/>
        <end position="36"/>
    </location>
</feature>